<dbReference type="SUPFAM" id="SSF48452">
    <property type="entry name" value="TPR-like"/>
    <property type="match status" value="1"/>
</dbReference>
<name>A0A1V9YB79_ACHHY</name>
<keyword evidence="1" id="KW-0677">Repeat</keyword>
<sequence length="523" mass="58659">MLRHVSKRSMQWGTLLVPRASRNVSAGALSLPALFDRRFKSSSACISDEFADHPILNSCVFDFPFDGAEYSPVTGRHKYDQRVSKWATERINMSMGAQNRLDHEHLTQLIALLSVRNYYNEAIEVLQFARNNGAKAHISAYSQIISACYAHQRYDEALQVFDVMRRDGFRPSFVTYSRALSAASKSNYHDMTLNLFDDIFSDCDNLTFDSIAIACNIVLHSCGKHNDYETAMAIWQQMTDEGIPKGTSTYTAFLTCAVNCKEWNGFNTILEEATATGIDLYTNSYLSMILSCARAKRWDLVLHVHKKLQSQEVELNGVAVGAVLMAHTKEGAPEKALAIYDACIASGASLNVYAQSAAITAHLHLENYTTAMTLCEQALAEFPDSGMLYKLKVQLLVALGQADEAITLLDSTKHLMDKTASCYRPIVAYFLAKRMYDDAAHYSFVMFETNRFVASHDWTQALSAAIALPDKSLYWVFRKWIEARARELVPNIPDELLLERHPRPAASATARPLKLLSRPLKLL</sequence>
<dbReference type="PANTHER" id="PTHR47447:SF24">
    <property type="entry name" value="PENTATRICOPEPTIDE REPEAT-CONTAINING PROTEIN"/>
    <property type="match status" value="1"/>
</dbReference>
<comment type="caution">
    <text evidence="4">The sequence shown here is derived from an EMBL/GenBank/DDBJ whole genome shotgun (WGS) entry which is preliminary data.</text>
</comment>
<dbReference type="NCBIfam" id="TIGR00756">
    <property type="entry name" value="PPR"/>
    <property type="match status" value="2"/>
</dbReference>
<dbReference type="Proteomes" id="UP000243579">
    <property type="component" value="Unassembled WGS sequence"/>
</dbReference>
<evidence type="ECO:0000313" key="5">
    <source>
        <dbReference type="Proteomes" id="UP000243579"/>
    </source>
</evidence>
<proteinExistence type="predicted"/>
<dbReference type="InterPro" id="IPR011990">
    <property type="entry name" value="TPR-like_helical_dom_sf"/>
</dbReference>
<evidence type="ECO:0000256" key="1">
    <source>
        <dbReference type="ARBA" id="ARBA00022737"/>
    </source>
</evidence>
<evidence type="ECO:0000259" key="3">
    <source>
        <dbReference type="Pfam" id="PF23276"/>
    </source>
</evidence>
<dbReference type="PANTHER" id="PTHR47447">
    <property type="entry name" value="OS03G0856100 PROTEIN"/>
    <property type="match status" value="1"/>
</dbReference>
<feature type="repeat" description="PPR" evidence="2">
    <location>
        <begin position="137"/>
        <end position="171"/>
    </location>
</feature>
<organism evidence="4 5">
    <name type="scientific">Achlya hypogyna</name>
    <name type="common">Oomycete</name>
    <name type="synonym">Protoachlya hypogyna</name>
    <dbReference type="NCBI Taxonomy" id="1202772"/>
    <lineage>
        <taxon>Eukaryota</taxon>
        <taxon>Sar</taxon>
        <taxon>Stramenopiles</taxon>
        <taxon>Oomycota</taxon>
        <taxon>Saprolegniomycetes</taxon>
        <taxon>Saprolegniales</taxon>
        <taxon>Achlyaceae</taxon>
        <taxon>Achlya</taxon>
    </lineage>
</organism>
<dbReference type="STRING" id="1202772.A0A1V9YB79"/>
<protein>
    <recommendedName>
        <fullName evidence="3">Pentatricopeptide repeat-containing protein-mitochondrial domain-containing protein</fullName>
    </recommendedName>
</protein>
<dbReference type="Pfam" id="PF23276">
    <property type="entry name" value="TPR_24"/>
    <property type="match status" value="1"/>
</dbReference>
<dbReference type="InterPro" id="IPR057027">
    <property type="entry name" value="TPR_mt"/>
</dbReference>
<dbReference type="AlphaFoldDB" id="A0A1V9YB79"/>
<keyword evidence="5" id="KW-1185">Reference proteome</keyword>
<dbReference type="Pfam" id="PF01535">
    <property type="entry name" value="PPR"/>
    <property type="match status" value="1"/>
</dbReference>
<dbReference type="OrthoDB" id="5588846at2759"/>
<dbReference type="Pfam" id="PF14559">
    <property type="entry name" value="TPR_19"/>
    <property type="match status" value="1"/>
</dbReference>
<reference evidence="4 5" key="1">
    <citation type="journal article" date="2014" name="Genome Biol. Evol.">
        <title>The secreted proteins of Achlya hypogyna and Thraustotheca clavata identify the ancestral oomycete secretome and reveal gene acquisitions by horizontal gene transfer.</title>
        <authorList>
            <person name="Misner I."/>
            <person name="Blouin N."/>
            <person name="Leonard G."/>
            <person name="Richards T.A."/>
            <person name="Lane C.E."/>
        </authorList>
    </citation>
    <scope>NUCLEOTIDE SEQUENCE [LARGE SCALE GENOMIC DNA]</scope>
    <source>
        <strain evidence="4 5">ATCC 48635</strain>
    </source>
</reference>
<dbReference type="PROSITE" id="PS51375">
    <property type="entry name" value="PPR"/>
    <property type="match status" value="2"/>
</dbReference>
<dbReference type="Gene3D" id="1.25.40.10">
    <property type="entry name" value="Tetratricopeptide repeat domain"/>
    <property type="match status" value="2"/>
</dbReference>
<evidence type="ECO:0000256" key="2">
    <source>
        <dbReference type="PROSITE-ProRule" id="PRU00708"/>
    </source>
</evidence>
<evidence type="ECO:0000313" key="4">
    <source>
        <dbReference type="EMBL" id="OQR82967.1"/>
    </source>
</evidence>
<accession>A0A1V9YB79</accession>
<gene>
    <name evidence="4" type="ORF">ACHHYP_15267</name>
</gene>
<feature type="domain" description="Pentatricopeptide repeat-containing protein-mitochondrial" evidence="3">
    <location>
        <begin position="122"/>
        <end position="237"/>
    </location>
</feature>
<feature type="repeat" description="PPR" evidence="2">
    <location>
        <begin position="211"/>
        <end position="245"/>
    </location>
</feature>
<dbReference type="InterPro" id="IPR002885">
    <property type="entry name" value="PPR_rpt"/>
</dbReference>
<dbReference type="EMBL" id="JNBR01002406">
    <property type="protein sequence ID" value="OQR82967.1"/>
    <property type="molecule type" value="Genomic_DNA"/>
</dbReference>